<reference evidence="2" key="1">
    <citation type="journal article" date="2013" name="Mol. Plant Microbe Interact.">
        <title>Global aspects of pacC regulation of pathogenicity genes in Colletotrichum gloeosporioides as revealed by transcriptome analysis.</title>
        <authorList>
            <person name="Alkan N."/>
            <person name="Meng X."/>
            <person name="Friedlander G."/>
            <person name="Reuveni E."/>
            <person name="Sukno S."/>
            <person name="Sherman A."/>
            <person name="Thon M."/>
            <person name="Fluhr R."/>
            <person name="Prusky D."/>
        </authorList>
    </citation>
    <scope>NUCLEOTIDE SEQUENCE [LARGE SCALE GENOMIC DNA]</scope>
    <source>
        <strain evidence="2">Cg-14</strain>
    </source>
</reference>
<dbReference type="EMBL" id="AMYD01004120">
    <property type="protein sequence ID" value="EQB44024.1"/>
    <property type="molecule type" value="Genomic_DNA"/>
</dbReference>
<comment type="caution">
    <text evidence="1">The sequence shown here is derived from an EMBL/GenBank/DDBJ whole genome shotgun (WGS) entry which is preliminary data.</text>
</comment>
<gene>
    <name evidence="1" type="ORF">CGLO_17267</name>
</gene>
<dbReference type="HOGENOM" id="CLU_3436823_0_0_1"/>
<evidence type="ECO:0000313" key="1">
    <source>
        <dbReference type="EMBL" id="EQB44024.1"/>
    </source>
</evidence>
<protein>
    <submittedName>
        <fullName evidence="1">Uncharacterized protein</fullName>
    </submittedName>
</protein>
<organism evidence="1 2">
    <name type="scientific">Colletotrichum gloeosporioides (strain Cg-14)</name>
    <name type="common">Anthracnose fungus</name>
    <name type="synonym">Glomerella cingulata</name>
    <dbReference type="NCBI Taxonomy" id="1237896"/>
    <lineage>
        <taxon>Eukaryota</taxon>
        <taxon>Fungi</taxon>
        <taxon>Dikarya</taxon>
        <taxon>Ascomycota</taxon>
        <taxon>Pezizomycotina</taxon>
        <taxon>Sordariomycetes</taxon>
        <taxon>Hypocreomycetidae</taxon>
        <taxon>Glomerellales</taxon>
        <taxon>Glomerellaceae</taxon>
        <taxon>Colletotrichum</taxon>
        <taxon>Colletotrichum gloeosporioides species complex</taxon>
    </lineage>
</organism>
<accession>T0JX37</accession>
<name>T0JX37_COLGC</name>
<proteinExistence type="predicted"/>
<dbReference type="Proteomes" id="UP000015530">
    <property type="component" value="Unassembled WGS sequence"/>
</dbReference>
<evidence type="ECO:0000313" key="2">
    <source>
        <dbReference type="Proteomes" id="UP000015530"/>
    </source>
</evidence>
<sequence>MISSISYIKRIS</sequence>